<accession>A0A5P8KGY2</accession>
<dbReference type="EMBL" id="CP045096">
    <property type="protein sequence ID" value="QFR02624.1"/>
    <property type="molecule type" value="Genomic_DNA"/>
</dbReference>
<evidence type="ECO:0000313" key="2">
    <source>
        <dbReference type="EMBL" id="QFR02624.1"/>
    </source>
</evidence>
<dbReference type="Proteomes" id="UP000327294">
    <property type="component" value="Chromosome"/>
</dbReference>
<dbReference type="InterPro" id="IPR001646">
    <property type="entry name" value="5peptide_repeat"/>
</dbReference>
<sequence>MSSGTRRNWAPRALPADPQATARLREWLQSGAEGKLDVIGLDLSNSDLSGGNFSESWFSDAKLVGAKLAGADFYRSDAEGADFSGADLTQASLVRVNFDDAVLRGTVLDGADLVKASLYDVDATAASLRGARILGASLIGVDFRGADLSHAVLQENSFKVTVDHLTKVEGLSGTVFGPVQAMDDQGVSREIGGAELERWVSERGGSLQVLPVPGGTRDA</sequence>
<dbReference type="AlphaFoldDB" id="A0A5P8KGY2"/>
<dbReference type="PANTHER" id="PTHR47485">
    <property type="entry name" value="THYLAKOID LUMENAL 17.4 KDA PROTEIN, CHLOROPLASTIC"/>
    <property type="match status" value="1"/>
</dbReference>
<keyword evidence="1" id="KW-0677">Repeat</keyword>
<gene>
    <name evidence="2" type="ORF">F9278_18290</name>
</gene>
<evidence type="ECO:0000313" key="3">
    <source>
        <dbReference type="Proteomes" id="UP000327294"/>
    </source>
</evidence>
<protein>
    <submittedName>
        <fullName evidence="2">Pentapeptide repeat-containing protein</fullName>
    </submittedName>
</protein>
<dbReference type="Gene3D" id="2.160.20.80">
    <property type="entry name" value="E3 ubiquitin-protein ligase SopA"/>
    <property type="match status" value="1"/>
</dbReference>
<dbReference type="PANTHER" id="PTHR47485:SF1">
    <property type="entry name" value="THYLAKOID LUMENAL 17.4 KDA PROTEIN, CHLOROPLASTIC"/>
    <property type="match status" value="1"/>
</dbReference>
<organism evidence="2 3">
    <name type="scientific">Streptomyces phaeolivaceus</name>
    <dbReference type="NCBI Taxonomy" id="2653200"/>
    <lineage>
        <taxon>Bacteria</taxon>
        <taxon>Bacillati</taxon>
        <taxon>Actinomycetota</taxon>
        <taxon>Actinomycetes</taxon>
        <taxon>Kitasatosporales</taxon>
        <taxon>Streptomycetaceae</taxon>
        <taxon>Streptomyces</taxon>
    </lineage>
</organism>
<keyword evidence="3" id="KW-1185">Reference proteome</keyword>
<dbReference type="KEGG" id="sphv:F9278_18290"/>
<evidence type="ECO:0000256" key="1">
    <source>
        <dbReference type="ARBA" id="ARBA00022737"/>
    </source>
</evidence>
<dbReference type="Pfam" id="PF00805">
    <property type="entry name" value="Pentapeptide"/>
    <property type="match status" value="1"/>
</dbReference>
<reference evidence="2 3" key="1">
    <citation type="submission" date="2019-10" db="EMBL/GenBank/DDBJ databases">
        <title>Streptomyces sp. strain GY16 isolated from leaves of Broussonetia papyrifera.</title>
        <authorList>
            <person name="Mo P."/>
        </authorList>
    </citation>
    <scope>NUCLEOTIDE SEQUENCE [LARGE SCALE GENOMIC DNA]</scope>
    <source>
        <strain evidence="2 3">GY16</strain>
    </source>
</reference>
<name>A0A5P8KGY2_9ACTN</name>
<proteinExistence type="predicted"/>
<dbReference type="SUPFAM" id="SSF141571">
    <property type="entry name" value="Pentapeptide repeat-like"/>
    <property type="match status" value="1"/>
</dbReference>